<accession>A0A6I4TXA4</accession>
<organism evidence="2 3">
    <name type="scientific">Croceibacterium xixiisoli</name>
    <dbReference type="NCBI Taxonomy" id="1476466"/>
    <lineage>
        <taxon>Bacteria</taxon>
        <taxon>Pseudomonadati</taxon>
        <taxon>Pseudomonadota</taxon>
        <taxon>Alphaproteobacteria</taxon>
        <taxon>Sphingomonadales</taxon>
        <taxon>Erythrobacteraceae</taxon>
        <taxon>Croceibacterium</taxon>
    </lineage>
</organism>
<comment type="caution">
    <text evidence="2">The sequence shown here is derived from an EMBL/GenBank/DDBJ whole genome shotgun (WGS) entry which is preliminary data.</text>
</comment>
<feature type="transmembrane region" description="Helical" evidence="1">
    <location>
        <begin position="144"/>
        <end position="169"/>
    </location>
</feature>
<reference evidence="2 3" key="1">
    <citation type="submission" date="2019-12" db="EMBL/GenBank/DDBJ databases">
        <title>Genomic-based taxomic classification of the family Erythrobacteraceae.</title>
        <authorList>
            <person name="Xu L."/>
        </authorList>
    </citation>
    <scope>NUCLEOTIDE SEQUENCE [LARGE SCALE GENOMIC DNA]</scope>
    <source>
        <strain evidence="2 3">S36</strain>
    </source>
</reference>
<sequence>MVALLATLIGSCRPFIPGWTRRRSALIASILLATGVALAAFAIGQSADIADIRKPAEILLLCLGGTSIMLAAGASMRRLIKRPRAPDDTDSGSHSTMDWARNWADNWHWRELLLLALAGAAGVEIFVLINSPAQWVATGNLSKWIAILVAAPAALILPAYGLAIALGIVRPHRADRSRMQYAFRAIAYSLICAVILSVLTVFIMHPLDLVLPVVIGVVFTAFGWFVVGTAGLMIGVAGSIHPLWRDWRRQDFAVLAGVSPLVMMAVYWAVLEPFRYSL</sequence>
<protein>
    <submittedName>
        <fullName evidence="2">Uncharacterized protein</fullName>
    </submittedName>
</protein>
<dbReference type="AlphaFoldDB" id="A0A6I4TXA4"/>
<feature type="transmembrane region" description="Helical" evidence="1">
    <location>
        <begin position="252"/>
        <end position="270"/>
    </location>
</feature>
<evidence type="ECO:0000313" key="2">
    <source>
        <dbReference type="EMBL" id="MXO99447.1"/>
    </source>
</evidence>
<keyword evidence="1" id="KW-1133">Transmembrane helix</keyword>
<keyword evidence="1" id="KW-0472">Membrane</keyword>
<feature type="transmembrane region" description="Helical" evidence="1">
    <location>
        <begin position="25"/>
        <end position="44"/>
    </location>
</feature>
<feature type="transmembrane region" description="Helical" evidence="1">
    <location>
        <begin position="181"/>
        <end position="203"/>
    </location>
</feature>
<proteinExistence type="predicted"/>
<keyword evidence="3" id="KW-1185">Reference proteome</keyword>
<feature type="transmembrane region" description="Helical" evidence="1">
    <location>
        <begin position="56"/>
        <end position="74"/>
    </location>
</feature>
<gene>
    <name evidence="2" type="ORF">GRI97_10645</name>
</gene>
<dbReference type="EMBL" id="WTYJ01000002">
    <property type="protein sequence ID" value="MXO99447.1"/>
    <property type="molecule type" value="Genomic_DNA"/>
</dbReference>
<keyword evidence="1" id="KW-0812">Transmembrane</keyword>
<feature type="transmembrane region" description="Helical" evidence="1">
    <location>
        <begin position="112"/>
        <end position="132"/>
    </location>
</feature>
<feature type="transmembrane region" description="Helical" evidence="1">
    <location>
        <begin position="209"/>
        <end position="240"/>
    </location>
</feature>
<dbReference type="Proteomes" id="UP000469430">
    <property type="component" value="Unassembled WGS sequence"/>
</dbReference>
<evidence type="ECO:0000256" key="1">
    <source>
        <dbReference type="SAM" id="Phobius"/>
    </source>
</evidence>
<name>A0A6I4TXA4_9SPHN</name>
<evidence type="ECO:0000313" key="3">
    <source>
        <dbReference type="Proteomes" id="UP000469430"/>
    </source>
</evidence>
<dbReference type="RefSeq" id="WP_161391168.1">
    <property type="nucleotide sequence ID" value="NZ_JBHSCP010000001.1"/>
</dbReference>